<dbReference type="PANTHER" id="PTHR36566:SF1">
    <property type="entry name" value="PYRIDINIUM-3,5-BISTHIOCARBOXYLIC ACID MONONUCLEOTIDE NICKEL INSERTION PROTEIN"/>
    <property type="match status" value="1"/>
</dbReference>
<reference evidence="3" key="1">
    <citation type="journal article" date="2021" name="PeerJ">
        <title>Extensive microbial diversity within the chicken gut microbiome revealed by metagenomics and culture.</title>
        <authorList>
            <person name="Gilroy R."/>
            <person name="Ravi A."/>
            <person name="Getino M."/>
            <person name="Pursley I."/>
            <person name="Horton D.L."/>
            <person name="Alikhan N.F."/>
            <person name="Baker D."/>
            <person name="Gharbi K."/>
            <person name="Hall N."/>
            <person name="Watson M."/>
            <person name="Adriaenssens E.M."/>
            <person name="Foster-Nyarko E."/>
            <person name="Jarju S."/>
            <person name="Secka A."/>
            <person name="Antonio M."/>
            <person name="Oren A."/>
            <person name="Chaudhuri R.R."/>
            <person name="La Ragione R."/>
            <person name="Hildebrand F."/>
            <person name="Pallen M.J."/>
        </authorList>
    </citation>
    <scope>NUCLEOTIDE SEQUENCE</scope>
    <source>
        <strain evidence="3">1068</strain>
    </source>
</reference>
<name>A0A9D2JT29_9FIRM</name>
<proteinExistence type="predicted"/>
<keyword evidence="2" id="KW-0812">Transmembrane</keyword>
<dbReference type="PANTHER" id="PTHR36566">
    <property type="entry name" value="NICKEL INSERTION PROTEIN-RELATED"/>
    <property type="match status" value="1"/>
</dbReference>
<comment type="caution">
    <text evidence="3">The sequence shown here is derived from an EMBL/GenBank/DDBJ whole genome shotgun (WGS) entry which is preliminary data.</text>
</comment>
<accession>A0A9D2JT29</accession>
<organism evidence="3 4">
    <name type="scientific">Candidatus Blautia pullicola</name>
    <dbReference type="NCBI Taxonomy" id="2838498"/>
    <lineage>
        <taxon>Bacteria</taxon>
        <taxon>Bacillati</taxon>
        <taxon>Bacillota</taxon>
        <taxon>Clostridia</taxon>
        <taxon>Lachnospirales</taxon>
        <taxon>Lachnospiraceae</taxon>
        <taxon>Blautia</taxon>
    </lineage>
</organism>
<reference evidence="3" key="2">
    <citation type="submission" date="2021-04" db="EMBL/GenBank/DDBJ databases">
        <authorList>
            <person name="Gilroy R."/>
        </authorList>
    </citation>
    <scope>NUCLEOTIDE SEQUENCE</scope>
    <source>
        <strain evidence="3">1068</strain>
    </source>
</reference>
<dbReference type="InterPro" id="IPR002822">
    <property type="entry name" value="Ni_insertion"/>
</dbReference>
<keyword evidence="1" id="KW-0533">Nickel</keyword>
<protein>
    <submittedName>
        <fullName evidence="3">LarC family nickel insertion protein</fullName>
    </submittedName>
</protein>
<evidence type="ECO:0000256" key="1">
    <source>
        <dbReference type="ARBA" id="ARBA00022596"/>
    </source>
</evidence>
<keyword evidence="2" id="KW-0472">Membrane</keyword>
<dbReference type="EMBL" id="DXBG01000076">
    <property type="protein sequence ID" value="HIZ64899.1"/>
    <property type="molecule type" value="Genomic_DNA"/>
</dbReference>
<dbReference type="AlphaFoldDB" id="A0A9D2JT29"/>
<keyword evidence="2" id="KW-1133">Transmembrane helix</keyword>
<sequence>MGKARVMTALENFWDISGKEKEKKILQRRGEREGLLLFLGIAAGLEVLGLGGIRFACLTEGLEGKGASGEILEAVRRFQFPLVFSPSGNDCLSLAALCVLGAFYTGGAPENPTYVERTFTVPDRDCKEALKSMILTDRRPVKKSQEEKEKRDWVQVLETNVDDCSGEQLGYAIECLMEAGALDASCFPIYMKKGRPAYMLQVICRKERQEALEDIIFRETTSIGLRRYQEERRVLPRTFEKVKLGDGHMVQIKVCSHHGQKFYYPEYGDVKKVCQDTGRSYRSVYDEAGALAAGLQPRCP</sequence>
<dbReference type="Gene3D" id="3.30.70.1380">
    <property type="entry name" value="Transcriptional regulatory protein pf0864 domain like"/>
    <property type="match status" value="1"/>
</dbReference>
<evidence type="ECO:0000313" key="3">
    <source>
        <dbReference type="EMBL" id="HIZ64899.1"/>
    </source>
</evidence>
<evidence type="ECO:0000313" key="4">
    <source>
        <dbReference type="Proteomes" id="UP000824056"/>
    </source>
</evidence>
<dbReference type="Proteomes" id="UP000824056">
    <property type="component" value="Unassembled WGS sequence"/>
</dbReference>
<dbReference type="Pfam" id="PF01969">
    <property type="entry name" value="Ni_insertion"/>
    <property type="match status" value="1"/>
</dbReference>
<evidence type="ECO:0000256" key="2">
    <source>
        <dbReference type="SAM" id="Phobius"/>
    </source>
</evidence>
<gene>
    <name evidence="3" type="ORF">H9809_03205</name>
</gene>
<feature type="transmembrane region" description="Helical" evidence="2">
    <location>
        <begin position="34"/>
        <end position="53"/>
    </location>
</feature>